<evidence type="ECO:0000313" key="3">
    <source>
        <dbReference type="EMBL" id="PCH39401.1"/>
    </source>
</evidence>
<feature type="domain" description="Peptidase A1" evidence="2">
    <location>
        <begin position="28"/>
        <end position="346"/>
    </location>
</feature>
<keyword evidence="4" id="KW-1185">Reference proteome</keyword>
<dbReference type="STRING" id="742152.A0A2H3JBX0"/>
<keyword evidence="3" id="KW-0645">Protease</keyword>
<dbReference type="Proteomes" id="UP000218811">
    <property type="component" value="Unassembled WGS sequence"/>
</dbReference>
<dbReference type="EMBL" id="KB467987">
    <property type="protein sequence ID" value="PCH39401.1"/>
    <property type="molecule type" value="Genomic_DNA"/>
</dbReference>
<evidence type="ECO:0000313" key="4">
    <source>
        <dbReference type="Proteomes" id="UP000218811"/>
    </source>
</evidence>
<dbReference type="AlphaFoldDB" id="A0A2H3JBX0"/>
<dbReference type="GO" id="GO:0004190">
    <property type="term" value="F:aspartic-type endopeptidase activity"/>
    <property type="evidence" value="ECO:0007669"/>
    <property type="project" value="InterPro"/>
</dbReference>
<dbReference type="GO" id="GO:0006508">
    <property type="term" value="P:proteolysis"/>
    <property type="evidence" value="ECO:0007669"/>
    <property type="project" value="UniProtKB-KW"/>
</dbReference>
<dbReference type="OrthoDB" id="660550at2759"/>
<dbReference type="OMA" id="YNFHWEF"/>
<accession>A0A2H3JBX0</accession>
<evidence type="ECO:0000259" key="2">
    <source>
        <dbReference type="PROSITE" id="PS51767"/>
    </source>
</evidence>
<reference evidence="3 4" key="1">
    <citation type="journal article" date="2012" name="Science">
        <title>The Paleozoic origin of enzymatic lignin decomposition reconstructed from 31 fungal genomes.</title>
        <authorList>
            <person name="Floudas D."/>
            <person name="Binder M."/>
            <person name="Riley R."/>
            <person name="Barry K."/>
            <person name="Blanchette R.A."/>
            <person name="Henrissat B."/>
            <person name="Martinez A.T."/>
            <person name="Otillar R."/>
            <person name="Spatafora J.W."/>
            <person name="Yadav J.S."/>
            <person name="Aerts A."/>
            <person name="Benoit I."/>
            <person name="Boyd A."/>
            <person name="Carlson A."/>
            <person name="Copeland A."/>
            <person name="Coutinho P.M."/>
            <person name="de Vries R.P."/>
            <person name="Ferreira P."/>
            <person name="Findley K."/>
            <person name="Foster B."/>
            <person name="Gaskell J."/>
            <person name="Glotzer D."/>
            <person name="Gorecki P."/>
            <person name="Heitman J."/>
            <person name="Hesse C."/>
            <person name="Hori C."/>
            <person name="Igarashi K."/>
            <person name="Jurgens J.A."/>
            <person name="Kallen N."/>
            <person name="Kersten P."/>
            <person name="Kohler A."/>
            <person name="Kuees U."/>
            <person name="Kumar T.K.A."/>
            <person name="Kuo A."/>
            <person name="LaButti K."/>
            <person name="Larrondo L.F."/>
            <person name="Lindquist E."/>
            <person name="Ling A."/>
            <person name="Lombard V."/>
            <person name="Lucas S."/>
            <person name="Lundell T."/>
            <person name="Martin R."/>
            <person name="McLaughlin D.J."/>
            <person name="Morgenstern I."/>
            <person name="Morin E."/>
            <person name="Murat C."/>
            <person name="Nagy L.G."/>
            <person name="Nolan M."/>
            <person name="Ohm R.A."/>
            <person name="Patyshakuliyeva A."/>
            <person name="Rokas A."/>
            <person name="Ruiz-Duenas F.J."/>
            <person name="Sabat G."/>
            <person name="Salamov A."/>
            <person name="Samejima M."/>
            <person name="Schmutz J."/>
            <person name="Slot J.C."/>
            <person name="St John F."/>
            <person name="Stenlid J."/>
            <person name="Sun H."/>
            <person name="Sun S."/>
            <person name="Syed K."/>
            <person name="Tsang A."/>
            <person name="Wiebenga A."/>
            <person name="Young D."/>
            <person name="Pisabarro A."/>
            <person name="Eastwood D.C."/>
            <person name="Martin F."/>
            <person name="Cullen D."/>
            <person name="Grigoriev I.V."/>
            <person name="Hibbett D.S."/>
        </authorList>
    </citation>
    <scope>NUCLEOTIDE SEQUENCE [LARGE SCALE GENOMIC DNA]</scope>
    <source>
        <strain evidence="3 4">MD-104</strain>
    </source>
</reference>
<evidence type="ECO:0000256" key="1">
    <source>
        <dbReference type="ARBA" id="ARBA00007447"/>
    </source>
</evidence>
<dbReference type="PANTHER" id="PTHR47966:SF51">
    <property type="entry name" value="BETA-SITE APP-CLEAVING ENZYME, ISOFORM A-RELATED"/>
    <property type="match status" value="1"/>
</dbReference>
<dbReference type="InterPro" id="IPR021109">
    <property type="entry name" value="Peptidase_aspartic_dom_sf"/>
</dbReference>
<name>A0A2H3JBX0_WOLCO</name>
<dbReference type="InterPro" id="IPR034164">
    <property type="entry name" value="Pepsin-like_dom"/>
</dbReference>
<sequence length="349" mass="36947">MSVKSSLVPGFAKFFDPSAPATNAALKAVTSVGAGDYQIFNNVLVDTGSAILWVGAQERYDAGPYTRKINQTFSVGYGTGGVNGTAYLDRVTIGEATVSSQIIGNQSYLTGFSLVEPIDGIFGLGPSGSNGGEVSGYNTTPTFVENLVSEGSIDEPVFGIYVSALSQDGIPEGLGEITFGGVDDSRIQGEINWIPQNEPYNFHWEFNASSLVWGGEVVVDGSIYARTDTGVLGIAIPFDAFFTIFDSVPGATIDETSALTGYLVFPSNLTAENLPSLGVGIGNLTFDIPASDYIVPTALYSALNISDDQTHTWIASGGPDMYDLGQKFLEHAYSAYDMDRHLVGFAHLA</sequence>
<dbReference type="PANTHER" id="PTHR47966">
    <property type="entry name" value="BETA-SITE APP-CLEAVING ENZYME, ISOFORM A-RELATED"/>
    <property type="match status" value="1"/>
</dbReference>
<dbReference type="InterPro" id="IPR001461">
    <property type="entry name" value="Aspartic_peptidase_A1"/>
</dbReference>
<keyword evidence="3" id="KW-0378">Hydrolase</keyword>
<dbReference type="SUPFAM" id="SSF50630">
    <property type="entry name" value="Acid proteases"/>
    <property type="match status" value="1"/>
</dbReference>
<comment type="similarity">
    <text evidence="1">Belongs to the peptidase A1 family.</text>
</comment>
<dbReference type="Pfam" id="PF00026">
    <property type="entry name" value="Asp"/>
    <property type="match status" value="1"/>
</dbReference>
<protein>
    <submittedName>
        <fullName evidence="3">Acid protease</fullName>
    </submittedName>
</protein>
<dbReference type="InterPro" id="IPR033121">
    <property type="entry name" value="PEPTIDASE_A1"/>
</dbReference>
<dbReference type="PROSITE" id="PS51767">
    <property type="entry name" value="PEPTIDASE_A1"/>
    <property type="match status" value="1"/>
</dbReference>
<proteinExistence type="inferred from homology"/>
<dbReference type="PRINTS" id="PR00792">
    <property type="entry name" value="PEPSIN"/>
</dbReference>
<gene>
    <name evidence="3" type="ORF">WOLCODRAFT_29544</name>
</gene>
<organism evidence="3 4">
    <name type="scientific">Wolfiporia cocos (strain MD-104)</name>
    <name type="common">Brown rot fungus</name>
    <dbReference type="NCBI Taxonomy" id="742152"/>
    <lineage>
        <taxon>Eukaryota</taxon>
        <taxon>Fungi</taxon>
        <taxon>Dikarya</taxon>
        <taxon>Basidiomycota</taxon>
        <taxon>Agaricomycotina</taxon>
        <taxon>Agaricomycetes</taxon>
        <taxon>Polyporales</taxon>
        <taxon>Phaeolaceae</taxon>
        <taxon>Wolfiporia</taxon>
    </lineage>
</organism>
<dbReference type="CDD" id="cd05471">
    <property type="entry name" value="pepsin_like"/>
    <property type="match status" value="1"/>
</dbReference>
<dbReference type="Gene3D" id="2.40.70.10">
    <property type="entry name" value="Acid Proteases"/>
    <property type="match status" value="2"/>
</dbReference>